<dbReference type="InterPro" id="IPR013608">
    <property type="entry name" value="VWA_N"/>
</dbReference>
<dbReference type="InterPro" id="IPR036465">
    <property type="entry name" value="vWFA_dom_sf"/>
</dbReference>
<evidence type="ECO:0000256" key="5">
    <source>
        <dbReference type="ARBA" id="ARBA00022692"/>
    </source>
</evidence>
<evidence type="ECO:0000256" key="4">
    <source>
        <dbReference type="ARBA" id="ARBA00022673"/>
    </source>
</evidence>
<dbReference type="FunFam" id="3.30.450.20:FF:000267">
    <property type="entry name" value="Voltage-dependent calcium channel subunit alpha-2/delta-1"/>
    <property type="match status" value="1"/>
</dbReference>
<dbReference type="SMART" id="SM00327">
    <property type="entry name" value="VWA"/>
    <property type="match status" value="1"/>
</dbReference>
<evidence type="ECO:0000256" key="12">
    <source>
        <dbReference type="ARBA" id="ARBA00023180"/>
    </source>
</evidence>
<dbReference type="SUPFAM" id="SSF53300">
    <property type="entry name" value="vWA-like"/>
    <property type="match status" value="1"/>
</dbReference>
<dbReference type="Gene3D" id="3.30.450.20">
    <property type="entry name" value="PAS domain"/>
    <property type="match status" value="2"/>
</dbReference>
<dbReference type="GO" id="GO:0005245">
    <property type="term" value="F:voltage-gated calcium channel activity"/>
    <property type="evidence" value="ECO:0007669"/>
    <property type="project" value="TreeGrafter"/>
</dbReference>
<keyword evidence="13" id="KW-0407">Ion channel</keyword>
<dbReference type="PANTHER" id="PTHR10166:SF43">
    <property type="entry name" value="VWA N-TERMINAL DOMAIN-CONTAINING PROTEIN"/>
    <property type="match status" value="1"/>
</dbReference>
<keyword evidence="3" id="KW-0109">Calcium transport</keyword>
<keyword evidence="15" id="KW-1185">Reference proteome</keyword>
<evidence type="ECO:0000256" key="13">
    <source>
        <dbReference type="ARBA" id="ARBA00023303"/>
    </source>
</evidence>
<proteinExistence type="predicted"/>
<dbReference type="AlphaFoldDB" id="A0A7D9H9U0"/>
<organism evidence="14 15">
    <name type="scientific">Paramuricea clavata</name>
    <name type="common">Red gorgonian</name>
    <name type="synonym">Violescent sea-whip</name>
    <dbReference type="NCBI Taxonomy" id="317549"/>
    <lineage>
        <taxon>Eukaryota</taxon>
        <taxon>Metazoa</taxon>
        <taxon>Cnidaria</taxon>
        <taxon>Anthozoa</taxon>
        <taxon>Octocorallia</taxon>
        <taxon>Malacalcyonacea</taxon>
        <taxon>Plexauridae</taxon>
        <taxon>Paramuricea</taxon>
    </lineage>
</organism>
<dbReference type="Gene3D" id="3.40.50.410">
    <property type="entry name" value="von Willebrand factor, type A domain"/>
    <property type="match status" value="1"/>
</dbReference>
<accession>A0A7D9H9U0</accession>
<dbReference type="InterPro" id="IPR002035">
    <property type="entry name" value="VWF_A"/>
</dbReference>
<evidence type="ECO:0000256" key="9">
    <source>
        <dbReference type="ARBA" id="ARBA00022989"/>
    </source>
</evidence>
<dbReference type="Pfam" id="PF08399">
    <property type="entry name" value="VWA_N"/>
    <property type="match status" value="1"/>
</dbReference>
<keyword evidence="12" id="KW-0325">Glycoprotein</keyword>
<evidence type="ECO:0000256" key="10">
    <source>
        <dbReference type="ARBA" id="ARBA00023065"/>
    </source>
</evidence>
<evidence type="ECO:0000256" key="6">
    <source>
        <dbReference type="ARBA" id="ARBA00022729"/>
    </source>
</evidence>
<evidence type="ECO:0000313" key="15">
    <source>
        <dbReference type="Proteomes" id="UP001152795"/>
    </source>
</evidence>
<keyword evidence="8" id="KW-0851">Voltage-gated channel</keyword>
<evidence type="ECO:0000256" key="3">
    <source>
        <dbReference type="ARBA" id="ARBA00022568"/>
    </source>
</evidence>
<dbReference type="Pfam" id="PF22673">
    <property type="entry name" value="MCP-like_PDC_1"/>
    <property type="match status" value="1"/>
</dbReference>
<dbReference type="OrthoDB" id="10054666at2759"/>
<keyword evidence="4" id="KW-0107">Calcium channel</keyword>
<keyword evidence="9" id="KW-1133">Transmembrane helix</keyword>
<protein>
    <submittedName>
        <fullName evidence="14">Uncharacterized protein</fullName>
    </submittedName>
</protein>
<evidence type="ECO:0000313" key="14">
    <source>
        <dbReference type="EMBL" id="CAB3977523.1"/>
    </source>
</evidence>
<evidence type="ECO:0000256" key="1">
    <source>
        <dbReference type="ARBA" id="ARBA00004479"/>
    </source>
</evidence>
<evidence type="ECO:0000256" key="8">
    <source>
        <dbReference type="ARBA" id="ARBA00022882"/>
    </source>
</evidence>
<reference evidence="14" key="1">
    <citation type="submission" date="2020-04" db="EMBL/GenBank/DDBJ databases">
        <authorList>
            <person name="Alioto T."/>
            <person name="Alioto T."/>
            <person name="Gomez Garrido J."/>
        </authorList>
    </citation>
    <scope>NUCLEOTIDE SEQUENCE</scope>
    <source>
        <strain evidence="14">A484AB</strain>
    </source>
</reference>
<dbReference type="PANTHER" id="PTHR10166">
    <property type="entry name" value="VOLTAGE-DEPENDENT CALCIUM CHANNEL SUBUNIT ALPHA-2/DELTA-RELATED"/>
    <property type="match status" value="1"/>
</dbReference>
<gene>
    <name evidence="14" type="ORF">PACLA_8A005918</name>
</gene>
<sequence>MLAKTLILLYVVCFVHTNHLTKETVRDWASRVEDYLAELAEEGLRTKELQKLYDTASYVEEQRNGKATVEAVKDKLGGYFSKKEKAAKTLAAETSKLFARLNKTGLENVKSVRDLPSDVYSDSDLQNFNPVISPKYNTLFKQTISLRQSSVKISDQAPRDDPEIIDTVHWSSGLDEIFIQNLGNDSDLRWQYFGSNNGLYRMYPGREWQTNFAGFYEDYDPRVRPWYIAATSGPKDVVIVLDCSHSMSGKKFNMAKSIAITILNTLTKQDYVNVICGREPYWDEVGKRIHEQTSVLSCQQNRLVPASTSHRKDLIAKIKDLKAKGATKLKNAFDKSFELLLGGTGTGCQSFIIFITDGQDTDGDKVRCEKGYYTRSGYVPGKKCQYDWDIVWDNVKLWNKRGTRIFSYLVVDEGEEFPGKLACQNRGFMKKIVESTNLISQMQDYYDFLTANTQSTANITWSPPYLDALGLGLMVTAAVPVVTNRTIGVIGVDVTLEEIENILTGYTWGSAYAFLINNDGETIFHPLLRPSTQLVDDPIFVDISELEQNEKKPDPGEANTFRQVIEEMKEGKTGSKRIEKADRALPKGDFQDGLKYIETPVTYFYSGIPDSSYSFAFSFTDSDLKYRRPDKPGQAISASPESYYGYMKSYNDSYVRKQLGPLFDSLDLQYNVEDYPELYISRNHSAVFIAARAYCDPNKYLLNDNSSQLTVDIHKLINNLDNSTECNVSGTFMPGSVRSDVLITAPIESDWKARNQTIMKDVRWTYVATTRGAFRNYPGHRSPKTFDPTRRPWYHRTIVNPSKISVSNAYMDLIGIGKVITISQAVFERTQSNVDCGRTTKHGGCQCDSHNECLSRYCRNGKCTGDRVEAVVALDIKYPDFHERIYERLRTSGDERSCGDKYPCPDGVHTCETRCYLVDNAANLVTDPDFLEANITDEREYQRVSLGRKEGDIMKQLVQDQHVYKQSSRFDYQGICSVSPYFPKVTLKGIIQTPEEEDEYYRNRGPIPPFQNEYGCIQDVVGYTALFEDEQVFTGNSSGPCTSGNYFFTSLPKTNLYLLVIENWTRYRQSFFYNFNCRISNQVFDAGAYRIVNGTCKHIDHTQPRKETCPKLRDIKMKCTYNRCSGRIASWVVMLLINMLSLWLTCL</sequence>
<keyword evidence="2" id="KW-0813">Transport</keyword>
<name>A0A7D9H9U0_PARCT</name>
<dbReference type="Proteomes" id="UP001152795">
    <property type="component" value="Unassembled WGS sequence"/>
</dbReference>
<keyword evidence="5" id="KW-0812">Transmembrane</keyword>
<comment type="subcellular location">
    <subcellularLocation>
        <location evidence="1">Membrane</location>
        <topology evidence="1">Single-pass type I membrane protein</topology>
    </subcellularLocation>
</comment>
<dbReference type="Pfam" id="PF13519">
    <property type="entry name" value="VWA_2"/>
    <property type="match status" value="1"/>
</dbReference>
<dbReference type="PROSITE" id="PS50234">
    <property type="entry name" value="VWFA"/>
    <property type="match status" value="1"/>
</dbReference>
<keyword evidence="6" id="KW-0732">Signal</keyword>
<evidence type="ECO:0000256" key="7">
    <source>
        <dbReference type="ARBA" id="ARBA00022837"/>
    </source>
</evidence>
<keyword evidence="11" id="KW-0472">Membrane</keyword>
<dbReference type="GO" id="GO:0005891">
    <property type="term" value="C:voltage-gated calcium channel complex"/>
    <property type="evidence" value="ECO:0007669"/>
    <property type="project" value="TreeGrafter"/>
</dbReference>
<dbReference type="InterPro" id="IPR051173">
    <property type="entry name" value="Ca_channel_alpha-2/delta"/>
</dbReference>
<evidence type="ECO:0000256" key="2">
    <source>
        <dbReference type="ARBA" id="ARBA00022448"/>
    </source>
</evidence>
<evidence type="ECO:0000256" key="11">
    <source>
        <dbReference type="ARBA" id="ARBA00023136"/>
    </source>
</evidence>
<keyword evidence="10" id="KW-0406">Ion transport</keyword>
<dbReference type="EMBL" id="CACRXK020000052">
    <property type="protein sequence ID" value="CAB3977523.1"/>
    <property type="molecule type" value="Genomic_DNA"/>
</dbReference>
<comment type="caution">
    <text evidence="14">The sequence shown here is derived from an EMBL/GenBank/DDBJ whole genome shotgun (WGS) entry which is preliminary data.</text>
</comment>
<keyword evidence="7" id="KW-0106">Calcium</keyword>